<dbReference type="Pfam" id="PF04932">
    <property type="entry name" value="Wzy_C"/>
    <property type="match status" value="1"/>
</dbReference>
<comment type="subcellular location">
    <subcellularLocation>
        <location evidence="1">Membrane</location>
        <topology evidence="1">Multi-pass membrane protein</topology>
    </subcellularLocation>
</comment>
<organism evidence="7 8">
    <name type="scientific">Mucilaginibacter arboris</name>
    <dbReference type="NCBI Taxonomy" id="2682090"/>
    <lineage>
        <taxon>Bacteria</taxon>
        <taxon>Pseudomonadati</taxon>
        <taxon>Bacteroidota</taxon>
        <taxon>Sphingobacteriia</taxon>
        <taxon>Sphingobacteriales</taxon>
        <taxon>Sphingobacteriaceae</taxon>
        <taxon>Mucilaginibacter</taxon>
    </lineage>
</organism>
<dbReference type="GO" id="GO:0016020">
    <property type="term" value="C:membrane"/>
    <property type="evidence" value="ECO:0007669"/>
    <property type="project" value="UniProtKB-SubCell"/>
</dbReference>
<evidence type="ECO:0000256" key="2">
    <source>
        <dbReference type="ARBA" id="ARBA00022692"/>
    </source>
</evidence>
<feature type="transmembrane region" description="Helical" evidence="5">
    <location>
        <begin position="184"/>
        <end position="204"/>
    </location>
</feature>
<dbReference type="PANTHER" id="PTHR37422:SF17">
    <property type="entry name" value="O-ANTIGEN LIGASE"/>
    <property type="match status" value="1"/>
</dbReference>
<accession>A0A7K1T058</accession>
<evidence type="ECO:0000256" key="3">
    <source>
        <dbReference type="ARBA" id="ARBA00022989"/>
    </source>
</evidence>
<gene>
    <name evidence="7" type="ORF">GO621_15605</name>
</gene>
<dbReference type="InterPro" id="IPR007016">
    <property type="entry name" value="O-antigen_ligase-rel_domated"/>
</dbReference>
<dbReference type="EMBL" id="WPIK01000015">
    <property type="protein sequence ID" value="MVN22951.1"/>
    <property type="molecule type" value="Genomic_DNA"/>
</dbReference>
<feature type="transmembrane region" description="Helical" evidence="5">
    <location>
        <begin position="246"/>
        <end position="265"/>
    </location>
</feature>
<keyword evidence="7" id="KW-0436">Ligase</keyword>
<name>A0A7K1T058_9SPHI</name>
<keyword evidence="4 5" id="KW-0472">Membrane</keyword>
<feature type="transmembrane region" description="Helical" evidence="5">
    <location>
        <begin position="315"/>
        <end position="339"/>
    </location>
</feature>
<evidence type="ECO:0000256" key="5">
    <source>
        <dbReference type="SAM" id="Phobius"/>
    </source>
</evidence>
<feature type="transmembrane region" description="Helical" evidence="5">
    <location>
        <begin position="33"/>
        <end position="62"/>
    </location>
</feature>
<proteinExistence type="predicted"/>
<feature type="transmembrane region" description="Helical" evidence="5">
    <location>
        <begin position="69"/>
        <end position="95"/>
    </location>
</feature>
<keyword evidence="3 5" id="KW-1133">Transmembrane helix</keyword>
<keyword evidence="8" id="KW-1185">Reference proteome</keyword>
<reference evidence="7 8" key="1">
    <citation type="submission" date="2019-12" db="EMBL/GenBank/DDBJ databases">
        <title>Mucilaginibacter sp. HMF7410 genome sequencing and assembly.</title>
        <authorList>
            <person name="Kang H."/>
            <person name="Cha I."/>
            <person name="Kim H."/>
            <person name="Joh K."/>
        </authorList>
    </citation>
    <scope>NUCLEOTIDE SEQUENCE [LARGE SCALE GENOMIC DNA]</scope>
    <source>
        <strain evidence="7 8">HMF7410</strain>
    </source>
</reference>
<keyword evidence="2 5" id="KW-0812">Transmembrane</keyword>
<feature type="transmembrane region" description="Helical" evidence="5">
    <location>
        <begin position="160"/>
        <end position="177"/>
    </location>
</feature>
<evidence type="ECO:0000256" key="1">
    <source>
        <dbReference type="ARBA" id="ARBA00004141"/>
    </source>
</evidence>
<feature type="domain" description="O-antigen ligase-related" evidence="6">
    <location>
        <begin position="276"/>
        <end position="414"/>
    </location>
</feature>
<sequence length="489" mass="54513">MKVLPASYFSVGKKILPASRSYSGSPLLRLNHFIPIALLLAAFVFPLLVACFGLIAGLMALIVIIGLPLVYAVVVYPETGILVLLIAAYLVMWIIRMGVNFPLGTLMDALQMLLLLGFFIKQKTNPDWSFIKTPISKMVLTWIVYNLFEVVNSNFFCWLYTIRTVAVITLLYFVFVYQIKSVKFIRTILKVWIALTFFAAAYAFKQEYFGFFAFEQAQLADPLMVSLLFIGGIWRKFSIFSDPVTFAYNMVIGSLLCMCLLTGTLKTWKKAVMLLLALFFLLNMLYSGTRGAYVLVPAALVLIAVLNYSKKVLAMSIIAGILIGILIVIPTSNPTIYRFQSAFKPSEDASYMVRKNNQKLIQPFILTHPIGGGLGATGVWGMRFAPYSFLAHFPPDSGYVRVAVELGPIGLLLICMLMFVILKTGIKNYFLIRNPELKAYCLAATTIVFALNIGNFPQEAIVQFPTNILFFLAAALIPVSLKLDQSPIK</sequence>
<dbReference type="RefSeq" id="WP_157568697.1">
    <property type="nucleotide sequence ID" value="NZ_WPIK01000015.1"/>
</dbReference>
<evidence type="ECO:0000313" key="8">
    <source>
        <dbReference type="Proteomes" id="UP000462014"/>
    </source>
</evidence>
<comment type="caution">
    <text evidence="7">The sequence shown here is derived from an EMBL/GenBank/DDBJ whole genome shotgun (WGS) entry which is preliminary data.</text>
</comment>
<dbReference type="InterPro" id="IPR051533">
    <property type="entry name" value="WaaL-like"/>
</dbReference>
<evidence type="ECO:0000256" key="4">
    <source>
        <dbReference type="ARBA" id="ARBA00023136"/>
    </source>
</evidence>
<protein>
    <submittedName>
        <fullName evidence="7">O-antigen ligase domain-containing protein</fullName>
    </submittedName>
</protein>
<dbReference type="PANTHER" id="PTHR37422">
    <property type="entry name" value="TEICHURONIC ACID BIOSYNTHESIS PROTEIN TUAE"/>
    <property type="match status" value="1"/>
</dbReference>
<feature type="transmembrane region" description="Helical" evidence="5">
    <location>
        <begin position="271"/>
        <end position="286"/>
    </location>
</feature>
<feature type="transmembrane region" description="Helical" evidence="5">
    <location>
        <begin position="437"/>
        <end position="454"/>
    </location>
</feature>
<feature type="transmembrane region" description="Helical" evidence="5">
    <location>
        <begin position="360"/>
        <end position="382"/>
    </location>
</feature>
<evidence type="ECO:0000313" key="7">
    <source>
        <dbReference type="EMBL" id="MVN22951.1"/>
    </source>
</evidence>
<dbReference type="GO" id="GO:0016874">
    <property type="term" value="F:ligase activity"/>
    <property type="evidence" value="ECO:0007669"/>
    <property type="project" value="UniProtKB-KW"/>
</dbReference>
<feature type="transmembrane region" description="Helical" evidence="5">
    <location>
        <begin position="101"/>
        <end position="120"/>
    </location>
</feature>
<evidence type="ECO:0000259" key="6">
    <source>
        <dbReference type="Pfam" id="PF04932"/>
    </source>
</evidence>
<dbReference type="Proteomes" id="UP000462014">
    <property type="component" value="Unassembled WGS sequence"/>
</dbReference>
<feature type="transmembrane region" description="Helical" evidence="5">
    <location>
        <begin position="460"/>
        <end position="481"/>
    </location>
</feature>
<dbReference type="AlphaFoldDB" id="A0A7K1T058"/>
<feature type="transmembrane region" description="Helical" evidence="5">
    <location>
        <begin position="402"/>
        <end position="425"/>
    </location>
</feature>